<evidence type="ECO:0000256" key="6">
    <source>
        <dbReference type="ARBA" id="ARBA00022839"/>
    </source>
</evidence>
<dbReference type="PROSITE" id="PS50126">
    <property type="entry name" value="S1"/>
    <property type="match status" value="1"/>
</dbReference>
<dbReference type="EC" id="3.1.13.1" evidence="8"/>
<dbReference type="SMART" id="SM00316">
    <property type="entry name" value="S1"/>
    <property type="match status" value="1"/>
</dbReference>
<reference evidence="11 12" key="1">
    <citation type="submission" date="2020-08" db="EMBL/GenBank/DDBJ databases">
        <title>Genome public.</title>
        <authorList>
            <person name="Liu C."/>
            <person name="Sun Q."/>
        </authorList>
    </citation>
    <scope>NUCLEOTIDE SEQUENCE [LARGE SCALE GENOMIC DNA]</scope>
    <source>
        <strain evidence="11 12">NSJ-56</strain>
    </source>
</reference>
<gene>
    <name evidence="8 11" type="primary">rnr</name>
    <name evidence="11" type="ORF">H8S64_09725</name>
</gene>
<dbReference type="InterPro" id="IPR011805">
    <property type="entry name" value="RNase_R"/>
</dbReference>
<evidence type="ECO:0000256" key="2">
    <source>
        <dbReference type="ARBA" id="ARBA00004496"/>
    </source>
</evidence>
<comment type="catalytic activity">
    <reaction evidence="1 8">
        <text>Exonucleolytic cleavage in the 3'- to 5'-direction to yield nucleoside 5'-phosphates.</text>
        <dbReference type="EC" id="3.1.13.1"/>
    </reaction>
</comment>
<comment type="caution">
    <text evidence="11">The sequence shown here is derived from an EMBL/GenBank/DDBJ whole genome shotgun (WGS) entry which is preliminary data.</text>
</comment>
<keyword evidence="12" id="KW-1185">Reference proteome</keyword>
<proteinExistence type="inferred from homology"/>
<accession>A0ABR7D0C3</accession>
<dbReference type="NCBIfam" id="TIGR00358">
    <property type="entry name" value="3_prime_RNase"/>
    <property type="match status" value="1"/>
</dbReference>
<comment type="function">
    <text evidence="8">3'-5' exoribonuclease that releases 5'-nucleoside monophosphates and is involved in maturation of structured RNAs.</text>
</comment>
<evidence type="ECO:0000256" key="9">
    <source>
        <dbReference type="SAM" id="MobiDB-lite"/>
    </source>
</evidence>
<feature type="compositionally biased region" description="Basic residues" evidence="9">
    <location>
        <begin position="751"/>
        <end position="760"/>
    </location>
</feature>
<keyword evidence="7 8" id="KW-0694">RNA-binding</keyword>
<sequence>MPRKEKKTKRDIGKKEIRRMLYDIFSANPNEHFNYKQLAQRLGIKNMNAKQLIMTVLYEMKNDNMLSEESTGQFKFKISTVYVTGIIDLTAKGTAYLVSDECKEDVFIPQVGLNHALNGDKVKVLLYARSSRRRPEGEVVEILERKKETFVGIIQCSKQYAFLVPTGKQLPYDIFIPLNELNGAKDGEKAIVKITEWPENQKNPIGKVLQVLGTPGDNDTEMNAIMAEFELPVQFPATVEKAAKKIKDAIPEEEIKNRRDFRGITTFTIDPKDAKDFDDALSFRKLKNGNYEVGIHIADVSFYVTPDSTLDKEAYNRATSVYLVDRTIPMLPEHLSNGLCSLRPNEEKLCFSAVFELNENAEVIKQWFGRTVIKSDRRFTYEEAQAMIEGEDGDFKTEIITLNDLAQKLRAARFQNGAIAFDRIEVRFDIDEKGKPTGVYFKRSKEANKLIEEFMLLANKKVAERIGKTKEGQKAKTFVYRIHEQPNTEKLEDFGRFIAKFGYKIRTTSPRQLSSSMNKLMEDVQNRPEQNMIETLAIRTMAKAVYSTVNVGHYGLAFDYYSHFTSPIRRYPDVMTHRLLQRYLDGGRSANAEKYEEMCKHCSDMEQVASNAERASFKYKQVEFMSDKLGENFMGTISGVTQWGFYVELNDTKCEGLVSINELEGDYYEFDEENYCIVGRHHRKVYQLGDQVLVKVAKANLVARQLDFALVESESKNTTPAVTPQTPASRREKPERKFRRGRRGDAASGRKSGKGNRKKK</sequence>
<feature type="region of interest" description="Disordered" evidence="9">
    <location>
        <begin position="714"/>
        <end position="760"/>
    </location>
</feature>
<keyword evidence="3 8" id="KW-0963">Cytoplasm</keyword>
<dbReference type="NCBIfam" id="TIGR02063">
    <property type="entry name" value="RNase_R"/>
    <property type="match status" value="1"/>
</dbReference>
<dbReference type="Pfam" id="PF00773">
    <property type="entry name" value="RNB"/>
    <property type="match status" value="1"/>
</dbReference>
<evidence type="ECO:0000256" key="4">
    <source>
        <dbReference type="ARBA" id="ARBA00022722"/>
    </source>
</evidence>
<dbReference type="Proteomes" id="UP000646484">
    <property type="component" value="Unassembled WGS sequence"/>
</dbReference>
<dbReference type="InterPro" id="IPR013223">
    <property type="entry name" value="RNase_B_OB_dom"/>
</dbReference>
<dbReference type="InterPro" id="IPR012340">
    <property type="entry name" value="NA-bd_OB-fold"/>
</dbReference>
<dbReference type="SUPFAM" id="SSF50249">
    <property type="entry name" value="Nucleic acid-binding proteins"/>
    <property type="match status" value="4"/>
</dbReference>
<feature type="compositionally biased region" description="Polar residues" evidence="9">
    <location>
        <begin position="716"/>
        <end position="728"/>
    </location>
</feature>
<dbReference type="Pfam" id="PF17876">
    <property type="entry name" value="CSD2"/>
    <property type="match status" value="1"/>
</dbReference>
<dbReference type="InterPro" id="IPR022966">
    <property type="entry name" value="RNase_II/R_CS"/>
</dbReference>
<evidence type="ECO:0000256" key="1">
    <source>
        <dbReference type="ARBA" id="ARBA00001849"/>
    </source>
</evidence>
<dbReference type="SMART" id="SM00357">
    <property type="entry name" value="CSP"/>
    <property type="match status" value="2"/>
</dbReference>
<name>A0ABR7D0C3_9BACT</name>
<dbReference type="InterPro" id="IPR004476">
    <property type="entry name" value="RNase_II/RNase_R"/>
</dbReference>
<organism evidence="11 12">
    <name type="scientific">Butyricimonas hominis</name>
    <dbReference type="NCBI Taxonomy" id="2763032"/>
    <lineage>
        <taxon>Bacteria</taxon>
        <taxon>Pseudomonadati</taxon>
        <taxon>Bacteroidota</taxon>
        <taxon>Bacteroidia</taxon>
        <taxon>Bacteroidales</taxon>
        <taxon>Odoribacteraceae</taxon>
        <taxon>Butyricimonas</taxon>
    </lineage>
</organism>
<evidence type="ECO:0000256" key="8">
    <source>
        <dbReference type="HAMAP-Rule" id="MF_01895"/>
    </source>
</evidence>
<evidence type="ECO:0000256" key="7">
    <source>
        <dbReference type="ARBA" id="ARBA00022884"/>
    </source>
</evidence>
<dbReference type="InterPro" id="IPR011129">
    <property type="entry name" value="CSD"/>
</dbReference>
<dbReference type="PANTHER" id="PTHR23355">
    <property type="entry name" value="RIBONUCLEASE"/>
    <property type="match status" value="1"/>
</dbReference>
<dbReference type="InterPro" id="IPR040476">
    <property type="entry name" value="CSD2"/>
</dbReference>
<feature type="domain" description="S1 motif" evidence="10">
    <location>
        <begin position="630"/>
        <end position="711"/>
    </location>
</feature>
<dbReference type="Pfam" id="PF00575">
    <property type="entry name" value="S1"/>
    <property type="match status" value="1"/>
</dbReference>
<protein>
    <recommendedName>
        <fullName evidence="8">Ribonuclease R</fullName>
        <shortName evidence="8">RNase R</shortName>
        <ecNumber evidence="8">3.1.13.1</ecNumber>
    </recommendedName>
</protein>
<dbReference type="HAMAP" id="MF_01895">
    <property type="entry name" value="RNase_R"/>
    <property type="match status" value="1"/>
</dbReference>
<dbReference type="PROSITE" id="PS01175">
    <property type="entry name" value="RIBONUCLEASE_II"/>
    <property type="match status" value="1"/>
</dbReference>
<dbReference type="PANTHER" id="PTHR23355:SF9">
    <property type="entry name" value="DIS3-LIKE EXONUCLEASE 2"/>
    <property type="match status" value="1"/>
</dbReference>
<dbReference type="InterPro" id="IPR003029">
    <property type="entry name" value="S1_domain"/>
</dbReference>
<keyword evidence="4 8" id="KW-0540">Nuclease</keyword>
<dbReference type="InterPro" id="IPR050180">
    <property type="entry name" value="RNR_Ribonuclease"/>
</dbReference>
<evidence type="ECO:0000259" key="10">
    <source>
        <dbReference type="PROSITE" id="PS50126"/>
    </source>
</evidence>
<dbReference type="Pfam" id="PF08206">
    <property type="entry name" value="OB_RNB"/>
    <property type="match status" value="1"/>
</dbReference>
<dbReference type="Gene3D" id="2.40.50.140">
    <property type="entry name" value="Nucleic acid-binding proteins"/>
    <property type="match status" value="3"/>
</dbReference>
<comment type="subcellular location">
    <subcellularLocation>
        <location evidence="2 8">Cytoplasm</location>
    </subcellularLocation>
</comment>
<keyword evidence="6 8" id="KW-0269">Exonuclease</keyword>
<evidence type="ECO:0000313" key="12">
    <source>
        <dbReference type="Proteomes" id="UP000646484"/>
    </source>
</evidence>
<keyword evidence="5 8" id="KW-0378">Hydrolase</keyword>
<dbReference type="SMART" id="SM00955">
    <property type="entry name" value="RNB"/>
    <property type="match status" value="1"/>
</dbReference>
<evidence type="ECO:0000256" key="5">
    <source>
        <dbReference type="ARBA" id="ARBA00022801"/>
    </source>
</evidence>
<dbReference type="RefSeq" id="WP_186975929.1">
    <property type="nucleotide sequence ID" value="NZ_JACOOH010000004.1"/>
</dbReference>
<dbReference type="CDD" id="cd04471">
    <property type="entry name" value="S1_RNase_R"/>
    <property type="match status" value="1"/>
</dbReference>
<evidence type="ECO:0000256" key="3">
    <source>
        <dbReference type="ARBA" id="ARBA00022490"/>
    </source>
</evidence>
<comment type="similarity">
    <text evidence="8">Belongs to the RNR ribonuclease family. RNase R subfamily.</text>
</comment>
<dbReference type="EMBL" id="JACOOH010000004">
    <property type="protein sequence ID" value="MBC5621377.1"/>
    <property type="molecule type" value="Genomic_DNA"/>
</dbReference>
<evidence type="ECO:0000313" key="11">
    <source>
        <dbReference type="EMBL" id="MBC5621377.1"/>
    </source>
</evidence>
<dbReference type="InterPro" id="IPR001900">
    <property type="entry name" value="RNase_II/R"/>
</dbReference>